<dbReference type="AlphaFoldDB" id="A0A6G1JXG9"/>
<sequence>MAQYVPTLDRVSLPKRLFIISALTFPGRILEEDSRIAQAHVPNQYFMDHGFRRYTSVNRGTRAPNGQFLSCYGSHGDAVGTSFTTPRKCDDDLFRNFFLKRLEGSLTSKIYLQCWKWYHKIFNRELGPEPQGLGGRPLEVVVTAVEYTIFVSCLAGPIALLSSLDAIRDRIIAASFSSLAFPYIAVFLSKEASKTFMLVAAYWAVLAVFIATSGSGSKSC</sequence>
<keyword evidence="1" id="KW-0472">Membrane</keyword>
<evidence type="ECO:0000256" key="1">
    <source>
        <dbReference type="SAM" id="Phobius"/>
    </source>
</evidence>
<keyword evidence="1" id="KW-1133">Transmembrane helix</keyword>
<accession>A0A6G1JXG9</accession>
<evidence type="ECO:0000313" key="3">
    <source>
        <dbReference type="Proteomes" id="UP000799428"/>
    </source>
</evidence>
<dbReference type="Proteomes" id="UP000799428">
    <property type="component" value="Unassembled WGS sequence"/>
</dbReference>
<keyword evidence="1" id="KW-0812">Transmembrane</keyword>
<name>A0A6G1JXG9_9PLEO</name>
<feature type="transmembrane region" description="Helical" evidence="1">
    <location>
        <begin position="195"/>
        <end position="214"/>
    </location>
</feature>
<dbReference type="EMBL" id="MU005779">
    <property type="protein sequence ID" value="KAF2705180.1"/>
    <property type="molecule type" value="Genomic_DNA"/>
</dbReference>
<feature type="transmembrane region" description="Helical" evidence="1">
    <location>
        <begin position="171"/>
        <end position="189"/>
    </location>
</feature>
<dbReference type="OrthoDB" id="3795611at2759"/>
<gene>
    <name evidence="2" type="ORF">K504DRAFT_96853</name>
</gene>
<feature type="transmembrane region" description="Helical" evidence="1">
    <location>
        <begin position="147"/>
        <end position="164"/>
    </location>
</feature>
<evidence type="ECO:0000313" key="2">
    <source>
        <dbReference type="EMBL" id="KAF2705180.1"/>
    </source>
</evidence>
<protein>
    <submittedName>
        <fullName evidence="2">Uncharacterized protein</fullName>
    </submittedName>
</protein>
<organism evidence="2 3">
    <name type="scientific">Pleomassaria siparia CBS 279.74</name>
    <dbReference type="NCBI Taxonomy" id="1314801"/>
    <lineage>
        <taxon>Eukaryota</taxon>
        <taxon>Fungi</taxon>
        <taxon>Dikarya</taxon>
        <taxon>Ascomycota</taxon>
        <taxon>Pezizomycotina</taxon>
        <taxon>Dothideomycetes</taxon>
        <taxon>Pleosporomycetidae</taxon>
        <taxon>Pleosporales</taxon>
        <taxon>Pleomassariaceae</taxon>
        <taxon>Pleomassaria</taxon>
    </lineage>
</organism>
<proteinExistence type="predicted"/>
<reference evidence="2" key="1">
    <citation type="journal article" date="2020" name="Stud. Mycol.">
        <title>101 Dothideomycetes genomes: a test case for predicting lifestyles and emergence of pathogens.</title>
        <authorList>
            <person name="Haridas S."/>
            <person name="Albert R."/>
            <person name="Binder M."/>
            <person name="Bloem J."/>
            <person name="Labutti K."/>
            <person name="Salamov A."/>
            <person name="Andreopoulos B."/>
            <person name="Baker S."/>
            <person name="Barry K."/>
            <person name="Bills G."/>
            <person name="Bluhm B."/>
            <person name="Cannon C."/>
            <person name="Castanera R."/>
            <person name="Culley D."/>
            <person name="Daum C."/>
            <person name="Ezra D."/>
            <person name="Gonzalez J."/>
            <person name="Henrissat B."/>
            <person name="Kuo A."/>
            <person name="Liang C."/>
            <person name="Lipzen A."/>
            <person name="Lutzoni F."/>
            <person name="Magnuson J."/>
            <person name="Mondo S."/>
            <person name="Nolan M."/>
            <person name="Ohm R."/>
            <person name="Pangilinan J."/>
            <person name="Park H.-J."/>
            <person name="Ramirez L."/>
            <person name="Alfaro M."/>
            <person name="Sun H."/>
            <person name="Tritt A."/>
            <person name="Yoshinaga Y."/>
            <person name="Zwiers L.-H."/>
            <person name="Turgeon B."/>
            <person name="Goodwin S."/>
            <person name="Spatafora J."/>
            <person name="Crous P."/>
            <person name="Grigoriev I."/>
        </authorList>
    </citation>
    <scope>NUCLEOTIDE SEQUENCE</scope>
    <source>
        <strain evidence="2">CBS 279.74</strain>
    </source>
</reference>
<keyword evidence="3" id="KW-1185">Reference proteome</keyword>